<dbReference type="PDB" id="5NCH">
    <property type="method" value="X-ray"/>
    <property type="resolution" value="1.82 A"/>
    <property type="chains" value="A/B=1-265"/>
</dbReference>
<feature type="binding site" evidence="5">
    <location>
        <position position="112"/>
    </location>
    <ligand>
        <name>Mn(2+)</name>
        <dbReference type="ChEBI" id="CHEBI:29035"/>
    </ligand>
</feature>
<feature type="binding site" evidence="5">
    <location>
        <position position="210"/>
    </location>
    <ligand>
        <name>Mn(2+)</name>
        <dbReference type="ChEBI" id="CHEBI:29035"/>
    </ligand>
</feature>
<name>A0A0E3URV8_STRM4</name>
<accession>A0A0E3URV8</accession>
<dbReference type="Pfam" id="PF05721">
    <property type="entry name" value="PhyH"/>
    <property type="match status" value="1"/>
</dbReference>
<dbReference type="PDBsum" id="5NCH"/>
<dbReference type="Gene3D" id="2.60.120.620">
    <property type="entry name" value="q2cbj1_9rhob like domain"/>
    <property type="match status" value="1"/>
</dbReference>
<keyword evidence="3 4" id="KW-0002">3D-structure</keyword>
<dbReference type="GO" id="GO:0016706">
    <property type="term" value="F:2-oxoglutarate-dependent dioxygenase activity"/>
    <property type="evidence" value="ECO:0007669"/>
    <property type="project" value="UniProtKB-ARBA"/>
</dbReference>
<dbReference type="PDBsum" id="5NCI"/>
<dbReference type="PDB" id="5NCI">
    <property type="method" value="X-ray"/>
    <property type="resolution" value="1.75 A"/>
    <property type="chains" value="A/B=1-265"/>
</dbReference>
<feature type="binding site" evidence="4">
    <location>
        <position position="212"/>
    </location>
    <ligand>
        <name>2-oxoglutarate</name>
        <dbReference type="ChEBI" id="CHEBI:16810"/>
    </ligand>
</feature>
<dbReference type="PDB" id="5NCJ">
    <property type="method" value="X-ray"/>
    <property type="resolution" value="1.53 A"/>
    <property type="chains" value="A/B=1-265"/>
</dbReference>
<feature type="region of interest" description="Disordered" evidence="1">
    <location>
        <begin position="235"/>
        <end position="270"/>
    </location>
</feature>
<dbReference type="InterPro" id="IPR008775">
    <property type="entry name" value="Phytyl_CoA_dOase-like"/>
</dbReference>
<feature type="region of interest" description="Disordered" evidence="1">
    <location>
        <begin position="155"/>
        <end position="176"/>
    </location>
</feature>
<reference evidence="2" key="1">
    <citation type="submission" date="2014-11" db="EMBL/GenBank/DDBJ databases">
        <authorList>
            <person name="Kling A."/>
            <person name="Lukat P."/>
            <person name="Almeida D.V."/>
            <person name="Bauer A."/>
            <person name="Sordello S."/>
            <person name="Fontaine E."/>
            <person name="Zaburannyi N."/>
            <person name="Herrmann J."/>
            <person name="Wenzel S.C."/>
            <person name="Koenig C."/>
            <person name="Ammerman N.C."/>
            <person name="Barrio-Perez B."/>
            <person name="Borchers K."/>
            <person name="Bordon-Pallier F."/>
            <person name="Broenstrup M."/>
            <person name="Courtemanche G."/>
            <person name="Gerlitz M."/>
            <person name="Geslin M."/>
            <person name="Hammann P."/>
            <person name="Heinz D."/>
            <person name="Hoffmann H."/>
            <person name="Klieber S."/>
            <person name="Kohlmann M."/>
            <person name="Kurz M."/>
            <person name="Lair C."/>
            <person name="Matter H."/>
            <person name="Nuermberger E."/>
            <person name="Tyagi S."/>
            <person name="Fraisse L."/>
            <person name="Grosset J.H."/>
            <person name="Lagrange S."/>
            <person name="Mueller R."/>
        </authorList>
    </citation>
    <scope>NUCLEOTIDE SEQUENCE</scope>
    <source>
        <strain evidence="2">DSM 40835</strain>
    </source>
</reference>
<dbReference type="EMBL" id="KP211414">
    <property type="protein sequence ID" value="AKC91859.1"/>
    <property type="molecule type" value="Genomic_DNA"/>
</dbReference>
<proteinExistence type="evidence at protein level"/>
<reference evidence="3 4" key="2">
    <citation type="journal article" date="2017" name="Chem. Sci.">
        <title>Biosynthesis of methyl-proline containing griselimycins, natural products with anti-tuberculosis activity.</title>
        <authorList>
            <person name="Lukat P."/>
            <person name="Katsuyama Y."/>
            <person name="Wenzel S."/>
            <person name="Binz T."/>
            <person name="Konig C."/>
            <person name="Blankenfeldt W."/>
            <person name="Bronstrup M."/>
            <person name="Muller R."/>
        </authorList>
    </citation>
    <scope>X-RAY CRYSTALLOGRAPHY (1.53 ANGSTROMS) OF 1-265 IN COMPLEX WITH 2-OXOGLUTARATE; MN(2+) AND SUCCINATE</scope>
</reference>
<dbReference type="PANTHER" id="PTHR20883:SF48">
    <property type="entry name" value="ECTOINE DIOXYGENASE"/>
    <property type="match status" value="1"/>
</dbReference>
<dbReference type="SMR" id="A0A0E3URV8"/>
<feature type="binding site" evidence="5">
    <location>
        <position position="221"/>
    </location>
    <ligand>
        <name>succinate</name>
        <dbReference type="ChEBI" id="CHEBI:30031"/>
    </ligand>
</feature>
<organism evidence="2">
    <name type="scientific">Streptomyces muensis</name>
    <dbReference type="NCBI Taxonomy" id="1077944"/>
    <lineage>
        <taxon>Bacteria</taxon>
        <taxon>Bacillati</taxon>
        <taxon>Actinomycetota</taxon>
        <taxon>Actinomycetes</taxon>
        <taxon>Kitasatosporales</taxon>
        <taxon>Streptomycetaceae</taxon>
        <taxon>Streptomyces</taxon>
    </lineage>
</organism>
<evidence type="ECO:0007829" key="5">
    <source>
        <dbReference type="PDB" id="5NCJ"/>
    </source>
</evidence>
<feature type="binding site" evidence="5">
    <location>
        <position position="97"/>
    </location>
    <ligand>
        <name>succinate</name>
        <dbReference type="ChEBI" id="CHEBI:30031"/>
    </ligand>
</feature>
<gene>
    <name evidence="2" type="primary">griE</name>
</gene>
<dbReference type="AlphaFoldDB" id="A0A0E3URV8"/>
<dbReference type="PANTHER" id="PTHR20883">
    <property type="entry name" value="PHYTANOYL-COA DIOXYGENASE DOMAIN CONTAINING 1"/>
    <property type="match status" value="1"/>
</dbReference>
<evidence type="ECO:0000256" key="1">
    <source>
        <dbReference type="SAM" id="MobiDB-lite"/>
    </source>
</evidence>
<keyword evidence="5" id="KW-0479">Metal-binding</keyword>
<feature type="binding site" evidence="4">
    <location>
        <position position="97"/>
    </location>
    <ligand>
        <name>2-oxoglutarate</name>
        <dbReference type="ChEBI" id="CHEBI:16810"/>
    </ligand>
</feature>
<dbReference type="GO" id="GO:0005506">
    <property type="term" value="F:iron ion binding"/>
    <property type="evidence" value="ECO:0007669"/>
    <property type="project" value="UniProtKB-ARBA"/>
</dbReference>
<evidence type="ECO:0000313" key="2">
    <source>
        <dbReference type="EMBL" id="AKC91859.1"/>
    </source>
</evidence>
<protein>
    <submittedName>
        <fullName evidence="2">Leucine hydroxylase</fullName>
    </submittedName>
</protein>
<sequence>MQLTADQVEKYKSDGYVLLEGAFSPEEVHVMRQALKKDQEVQGPHRILEEDGRTVRALYASHTRQSVFDQLSRSDRLLGPATQLLECDLYIHQFKINTKRAFGGDSWAWHQDFIVWRDTDGLPAPRAVNVGVFLSDVTEFNGPVVFLSGSHQRGTVERKARETSRSDQHVDPDDYSMTPAELSQMVEKHPMVSPKAASGSVMLFHPEIIHGSAPNISPFARDLLIITYNDVANAPKPAGEPRPEYVIGRDTTPLVSRSGPLHEAAESRLA</sequence>
<feature type="binding site" evidence="4">
    <location>
        <position position="221"/>
    </location>
    <ligand>
        <name>2-oxoglutarate</name>
        <dbReference type="ChEBI" id="CHEBI:16810"/>
    </ligand>
</feature>
<evidence type="ECO:0007829" key="4">
    <source>
        <dbReference type="PDB" id="5NCI"/>
    </source>
</evidence>
<feature type="binding site" evidence="5">
    <location>
        <position position="212"/>
    </location>
    <ligand>
        <name>succinate</name>
        <dbReference type="ChEBI" id="CHEBI:30031"/>
    </ligand>
</feature>
<feature type="compositionally biased region" description="Basic and acidic residues" evidence="1">
    <location>
        <begin position="155"/>
        <end position="172"/>
    </location>
</feature>
<evidence type="ECO:0007829" key="3">
    <source>
        <dbReference type="PDB" id="5NCH"/>
    </source>
</evidence>
<dbReference type="PDBsum" id="5NCJ"/>
<feature type="binding site" evidence="5">
    <location>
        <position position="110"/>
    </location>
    <ligand>
        <name>Mn(2+)</name>
        <dbReference type="ChEBI" id="CHEBI:29035"/>
    </ligand>
</feature>
<dbReference type="SUPFAM" id="SSF51197">
    <property type="entry name" value="Clavaminate synthase-like"/>
    <property type="match status" value="1"/>
</dbReference>